<gene>
    <name evidence="2" type="ORF">DFH08DRAFT_946327</name>
</gene>
<dbReference type="SUPFAM" id="SSF52540">
    <property type="entry name" value="P-loop containing nucleoside triphosphate hydrolases"/>
    <property type="match status" value="1"/>
</dbReference>
<dbReference type="SUPFAM" id="SSF48452">
    <property type="entry name" value="TPR-like"/>
    <property type="match status" value="1"/>
</dbReference>
<proteinExistence type="predicted"/>
<dbReference type="EMBL" id="JARIHO010000153">
    <property type="protein sequence ID" value="KAJ7300778.1"/>
    <property type="molecule type" value="Genomic_DNA"/>
</dbReference>
<dbReference type="GO" id="GO:0007166">
    <property type="term" value="P:cell surface receptor signaling pathway"/>
    <property type="evidence" value="ECO:0007669"/>
    <property type="project" value="InterPro"/>
</dbReference>
<comment type="caution">
    <text evidence="2">The sequence shown here is derived from an EMBL/GenBank/DDBJ whole genome shotgun (WGS) entry which is preliminary data.</text>
</comment>
<evidence type="ECO:0000259" key="1">
    <source>
        <dbReference type="Pfam" id="PF20703"/>
    </source>
</evidence>
<dbReference type="InterPro" id="IPR036537">
    <property type="entry name" value="Adaptor_Cbl_N_dom_sf"/>
</dbReference>
<protein>
    <recommendedName>
        <fullName evidence="1">Novel STAND NTPase 1 domain-containing protein</fullName>
    </recommendedName>
</protein>
<dbReference type="PANTHER" id="PTHR47691">
    <property type="entry name" value="REGULATOR-RELATED"/>
    <property type="match status" value="1"/>
</dbReference>
<name>A0AAD7E6E0_9AGAR</name>
<dbReference type="InterPro" id="IPR011990">
    <property type="entry name" value="TPR-like_helical_dom_sf"/>
</dbReference>
<dbReference type="Gene3D" id="1.25.40.10">
    <property type="entry name" value="Tetratricopeptide repeat domain"/>
    <property type="match status" value="2"/>
</dbReference>
<dbReference type="Proteomes" id="UP001218218">
    <property type="component" value="Unassembled WGS sequence"/>
</dbReference>
<dbReference type="InterPro" id="IPR027417">
    <property type="entry name" value="P-loop_NTPase"/>
</dbReference>
<dbReference type="Gene3D" id="1.20.930.20">
    <property type="entry name" value="Adaptor protein Cbl, N-terminal domain"/>
    <property type="match status" value="1"/>
</dbReference>
<dbReference type="Gene3D" id="3.40.50.300">
    <property type="entry name" value="P-loop containing nucleotide triphosphate hydrolases"/>
    <property type="match status" value="1"/>
</dbReference>
<evidence type="ECO:0000313" key="2">
    <source>
        <dbReference type="EMBL" id="KAJ7300778.1"/>
    </source>
</evidence>
<dbReference type="InterPro" id="IPR049052">
    <property type="entry name" value="nSTAND1"/>
</dbReference>
<feature type="domain" description="Novel STAND NTPase 1" evidence="1">
    <location>
        <begin position="179"/>
        <end position="319"/>
    </location>
</feature>
<sequence length="1009" mass="112450">MPPNRTSAQIRLNDITTCMAVTAKTLGILASSAKTPFIEAISNTTQSLLKNMQTLKQNKDECVQLMEKTHYLLEAIIAVHINSETGGDFSPSALSNIGNFTRTLHKIHTFFEAQQGGNKIKSTDLMKAITEMQQDAFKMQQKVLNMIEALSDPSHSEGASMVYSSSYTSSTSMSMLPSEPKIFHGRETELTKILGLFSQGTPQIAILGAGGMGKTSLARAVIHHTEIIHLYGQYRHFVACDSATNKVELAALVGAHLGLKPGPDLTWAVVNHFSNNPPSLLILDNLETVWEPSELRPEIEEFLSLLTDVDNLALIITMRGAERPMKVHWSHPFLPPLEPLDQDAAQKTFMDIAEGTHEPTEVDKILALTDNMPLAIGLLANLVDVEGYSTVLSRWEQEKTSLISDGYDKRSNLDLSIALSLSSPRLKTLPQAKDLLSLLSMLPDGLSDADLIQSKLPLDHIRGCKAALIGTSLAYSDQQKRLKVLVPIREYMQKIQPPGNHLIQPLLKHFQELLEFYHEHRGTLLGSTTVARISSNLGNIQNVLHHGLQPGYPDLRDSIYSACHLNSFSRLIGRGILPLIGRVHHLFPIPRDYQLEAFVFIEMLAAWRYSVILDPQKLIPQVLELLELFEDTEIKCKFFISAGNYYLDHKNDSPTATKFYQSAISMAILVGHNTRHAQALYRVAWMKLQLGDYSAAQSIAYKSQKLAMRCGNFYLEAQTLCMTATCLCILGKYTQSISLCNRAINLWGLCGMSGGTLKHNIQTAQAEAHRLKSEYHEAYNIQTQILHETTLNLEPHYQGLASLNVAQLQMSMDAPKQEVQKNIDTAKPLIMKDHRTIMFCEFLQGDLNLRAGDFVDADIVLCKTLHGSWGKSSEVVTYCLKILADVTQWNGYHGISPWPTVFLAHSLKSKERLGICKALQFLGDLFLAQDDEVTAVSLFTVALEGFTYMEVHQSRAECMLHLGDISKGHGDLLQAVEHWEMARPLFERSSQGKQVKNVDERLASMGEDV</sequence>
<accession>A0AAD7E6E0</accession>
<dbReference type="AlphaFoldDB" id="A0AAD7E6E0"/>
<dbReference type="PANTHER" id="PTHR47691:SF3">
    <property type="entry name" value="HTH-TYPE TRANSCRIPTIONAL REGULATOR RV0890C-RELATED"/>
    <property type="match status" value="1"/>
</dbReference>
<organism evidence="2 3">
    <name type="scientific">Mycena albidolilacea</name>
    <dbReference type="NCBI Taxonomy" id="1033008"/>
    <lineage>
        <taxon>Eukaryota</taxon>
        <taxon>Fungi</taxon>
        <taxon>Dikarya</taxon>
        <taxon>Basidiomycota</taxon>
        <taxon>Agaricomycotina</taxon>
        <taxon>Agaricomycetes</taxon>
        <taxon>Agaricomycetidae</taxon>
        <taxon>Agaricales</taxon>
        <taxon>Marasmiineae</taxon>
        <taxon>Mycenaceae</taxon>
        <taxon>Mycena</taxon>
    </lineage>
</organism>
<reference evidence="2" key="1">
    <citation type="submission" date="2023-03" db="EMBL/GenBank/DDBJ databases">
        <title>Massive genome expansion in bonnet fungi (Mycena s.s.) driven by repeated elements and novel gene families across ecological guilds.</title>
        <authorList>
            <consortium name="Lawrence Berkeley National Laboratory"/>
            <person name="Harder C.B."/>
            <person name="Miyauchi S."/>
            <person name="Viragh M."/>
            <person name="Kuo A."/>
            <person name="Thoen E."/>
            <person name="Andreopoulos B."/>
            <person name="Lu D."/>
            <person name="Skrede I."/>
            <person name="Drula E."/>
            <person name="Henrissat B."/>
            <person name="Morin E."/>
            <person name="Kohler A."/>
            <person name="Barry K."/>
            <person name="LaButti K."/>
            <person name="Morin E."/>
            <person name="Salamov A."/>
            <person name="Lipzen A."/>
            <person name="Mereny Z."/>
            <person name="Hegedus B."/>
            <person name="Baldrian P."/>
            <person name="Stursova M."/>
            <person name="Weitz H."/>
            <person name="Taylor A."/>
            <person name="Grigoriev I.V."/>
            <person name="Nagy L.G."/>
            <person name="Martin F."/>
            <person name="Kauserud H."/>
        </authorList>
    </citation>
    <scope>NUCLEOTIDE SEQUENCE</scope>
    <source>
        <strain evidence="2">CBHHK002</strain>
    </source>
</reference>
<dbReference type="Pfam" id="PF20703">
    <property type="entry name" value="nSTAND1"/>
    <property type="match status" value="1"/>
</dbReference>
<dbReference type="InterPro" id="IPR059179">
    <property type="entry name" value="MLKL-like_MCAfunc"/>
</dbReference>
<keyword evidence="3" id="KW-1185">Reference proteome</keyword>
<dbReference type="CDD" id="cd21037">
    <property type="entry name" value="MLKL_NTD"/>
    <property type="match status" value="1"/>
</dbReference>
<evidence type="ECO:0000313" key="3">
    <source>
        <dbReference type="Proteomes" id="UP001218218"/>
    </source>
</evidence>